<dbReference type="GO" id="GO:0016151">
    <property type="term" value="F:nickel cation binding"/>
    <property type="evidence" value="ECO:0007669"/>
    <property type="project" value="UniProtKB-UniRule"/>
</dbReference>
<feature type="binding site" evidence="6 8">
    <location>
        <position position="401"/>
    </location>
    <ligand>
        <name>Ni(2+)</name>
        <dbReference type="ChEBI" id="CHEBI:49786"/>
        <label>1</label>
    </ligand>
</feature>
<feature type="domain" description="Urease" evidence="13">
    <location>
        <begin position="396"/>
        <end position="827"/>
    </location>
</feature>
<dbReference type="HAMAP" id="MF_01953">
    <property type="entry name" value="Urease_alpha"/>
    <property type="match status" value="1"/>
</dbReference>
<keyword evidence="4 6" id="KW-0378">Hydrolase</keyword>
<keyword evidence="2 6" id="KW-0533">Nickel</keyword>
<feature type="binding site" evidence="6 8">
    <location>
        <position position="403"/>
    </location>
    <ligand>
        <name>Ni(2+)</name>
        <dbReference type="ChEBI" id="CHEBI:49786"/>
        <label>1</label>
    </ligand>
</feature>
<evidence type="ECO:0000256" key="5">
    <source>
        <dbReference type="ARBA" id="ARBA00047778"/>
    </source>
</evidence>
<dbReference type="NCBIfam" id="NF009686">
    <property type="entry name" value="PRK13207.1"/>
    <property type="match status" value="1"/>
</dbReference>
<feature type="binding site" evidence="6 8">
    <location>
        <position position="621"/>
    </location>
    <ligand>
        <name>Ni(2+)</name>
        <dbReference type="ChEBI" id="CHEBI:49786"/>
        <label>1</label>
    </ligand>
</feature>
<evidence type="ECO:0000256" key="2">
    <source>
        <dbReference type="ARBA" id="ARBA00022596"/>
    </source>
</evidence>
<feature type="compositionally biased region" description="Low complexity" evidence="12">
    <location>
        <begin position="193"/>
        <end position="202"/>
    </location>
</feature>
<comment type="subunit">
    <text evidence="6">May form a heterohexamer of 3 UreC (alpha) and 3 UreAB (gamma/beta) subunits. May also form a heterotrimer of UreA (gamma), UreB (beta) and UreC (alpha) subunits. Three heterotrimers associate to form the active enzyme.</text>
</comment>
<feature type="binding site" evidence="6 8">
    <location>
        <position position="509"/>
    </location>
    <ligand>
        <name>Ni(2+)</name>
        <dbReference type="ChEBI" id="CHEBI:49786"/>
        <label>2</label>
    </ligand>
</feature>
<feature type="compositionally biased region" description="Basic and acidic residues" evidence="12">
    <location>
        <begin position="121"/>
        <end position="131"/>
    </location>
</feature>
<evidence type="ECO:0000256" key="4">
    <source>
        <dbReference type="ARBA" id="ARBA00022801"/>
    </source>
</evidence>
<name>D5ZP58_STRV1</name>
<dbReference type="AlphaFoldDB" id="D5ZP58"/>
<evidence type="ECO:0000256" key="7">
    <source>
        <dbReference type="PIRSR" id="PIRSR611612-50"/>
    </source>
</evidence>
<gene>
    <name evidence="6" type="primary">ureC</name>
    <name evidence="14" type="ORF">SSFG_01541</name>
</gene>
<evidence type="ECO:0000256" key="6">
    <source>
        <dbReference type="HAMAP-Rule" id="MF_01953"/>
    </source>
</evidence>
<dbReference type="InterPro" id="IPR032466">
    <property type="entry name" value="Metal_Hydrolase"/>
</dbReference>
<reference evidence="15" key="1">
    <citation type="submission" date="2008-12" db="EMBL/GenBank/DDBJ databases">
        <title>Annotation of Streptomyces ghanaensis ATCC 14672.</title>
        <authorList>
            <consortium name="The Broad Institute Genome Sequencing Platform"/>
            <consortium name="Broad Institute Microbial Sequencing Center"/>
            <person name="Fischbach M."/>
            <person name="Ward D."/>
            <person name="Young S."/>
            <person name="Kodira C.D."/>
            <person name="Zeng Q."/>
            <person name="Koehrsen M."/>
            <person name="Godfrey P."/>
            <person name="Alvarado L."/>
            <person name="Berlin A.M."/>
            <person name="Borenstein D."/>
            <person name="Chen Z."/>
            <person name="Engels R."/>
            <person name="Freedman E."/>
            <person name="Gellesch M."/>
            <person name="Goldberg J."/>
            <person name="Griggs A."/>
            <person name="Gujja S."/>
            <person name="Heiman D.I."/>
            <person name="Hepburn T.A."/>
            <person name="Howarth C."/>
            <person name="Jen D."/>
            <person name="Larson L."/>
            <person name="Lewis B."/>
            <person name="Mehta T."/>
            <person name="Park D."/>
            <person name="Pearson M."/>
            <person name="Roberts A."/>
            <person name="Saif S."/>
            <person name="Shea T.D."/>
            <person name="Shenoy N."/>
            <person name="Sisk P."/>
            <person name="Stolte C."/>
            <person name="Sykes S.N."/>
            <person name="Walk T."/>
            <person name="White J."/>
            <person name="Yandava C."/>
            <person name="Straight P."/>
            <person name="Clardy J."/>
            <person name="Hung D."/>
            <person name="Kolter R."/>
            <person name="Mekalanos J."/>
            <person name="Walker S."/>
            <person name="Walsh C.T."/>
            <person name="Wieland B.L.C."/>
            <person name="Ilzarbe M."/>
            <person name="Galagan J."/>
            <person name="Nusbaum C."/>
            <person name="Birren B."/>
        </authorList>
    </citation>
    <scope>NUCLEOTIDE SEQUENCE [LARGE SCALE GENOMIC DNA]</scope>
    <source>
        <strain evidence="15">ATCC 14672 / DSM 40746 / JCM 4963 / KCTC 9882 / NRRL B-12104 / FH 1290</strain>
    </source>
</reference>
<feature type="active site" description="Proton donor" evidence="6 9">
    <location>
        <position position="581"/>
    </location>
</feature>
<protein>
    <recommendedName>
        <fullName evidence="6">Urease subunit alpha</fullName>
        <ecNumber evidence="6">3.5.1.5</ecNumber>
    </recommendedName>
    <alternativeName>
        <fullName evidence="6">Urea amidohydrolase subunit alpha</fullName>
    </alternativeName>
</protein>
<dbReference type="InterPro" id="IPR005848">
    <property type="entry name" value="Urease_asu"/>
</dbReference>
<evidence type="ECO:0000313" key="15">
    <source>
        <dbReference type="Proteomes" id="UP000003824"/>
    </source>
</evidence>
<feature type="binding site" evidence="6 8">
    <location>
        <position position="535"/>
    </location>
    <ligand>
        <name>Ni(2+)</name>
        <dbReference type="ChEBI" id="CHEBI:49786"/>
        <label>2</label>
    </ligand>
</feature>
<dbReference type="Pfam" id="PF00449">
    <property type="entry name" value="Urease_alpha"/>
    <property type="match status" value="1"/>
</dbReference>
<dbReference type="PANTHER" id="PTHR43440:SF1">
    <property type="entry name" value="UREASE"/>
    <property type="match status" value="1"/>
</dbReference>
<dbReference type="Gene3D" id="3.20.20.140">
    <property type="entry name" value="Metal-dependent hydrolases"/>
    <property type="match status" value="1"/>
</dbReference>
<dbReference type="PRINTS" id="PR01752">
    <property type="entry name" value="UREASE"/>
</dbReference>
<feature type="compositionally biased region" description="Polar residues" evidence="12">
    <location>
        <begin position="73"/>
        <end position="82"/>
    </location>
</feature>
<dbReference type="EC" id="3.5.1.5" evidence="6"/>
<evidence type="ECO:0000256" key="1">
    <source>
        <dbReference type="ARBA" id="ARBA00004897"/>
    </source>
</evidence>
<feature type="region of interest" description="Disordered" evidence="12">
    <location>
        <begin position="1"/>
        <end position="22"/>
    </location>
</feature>
<keyword evidence="6 10" id="KW-0963">Cytoplasm</keyword>
<feature type="compositionally biased region" description="Basic residues" evidence="12">
    <location>
        <begin position="165"/>
        <end position="186"/>
    </location>
</feature>
<comment type="similarity">
    <text evidence="6 11">Belongs to the metallo-dependent hydrolases superfamily. Urease alpha subunit family.</text>
</comment>
<comment type="subcellular location">
    <subcellularLocation>
        <location evidence="6 10">Cytoplasm</location>
    </subcellularLocation>
</comment>
<dbReference type="SUPFAM" id="SSF51556">
    <property type="entry name" value="Metallo-dependent hydrolases"/>
    <property type="match status" value="1"/>
</dbReference>
<dbReference type="eggNOG" id="COG0804">
    <property type="taxonomic scope" value="Bacteria"/>
</dbReference>
<dbReference type="UniPathway" id="UPA00258">
    <property type="reaction ID" value="UER00370"/>
</dbReference>
<dbReference type="InterPro" id="IPR017951">
    <property type="entry name" value="Urease_asu_c"/>
</dbReference>
<evidence type="ECO:0000256" key="12">
    <source>
        <dbReference type="SAM" id="MobiDB-lite"/>
    </source>
</evidence>
<comment type="cofactor">
    <cofactor evidence="6 8">
        <name>Ni cation</name>
        <dbReference type="ChEBI" id="CHEBI:25516"/>
    </cofactor>
    <text evidence="6 8">Binds 2 nickel ions per subunit.</text>
</comment>
<sequence>MRSSGGTGALPSPPPPAAGVRAGPSLSGALCMCPLSGGQNGAFQHCSRPPHRALCCACPTARPTGPHRPEGNTHASDSTRTGTADAVLGRRARPAAARPRCPARRDRGRRPGVRRGPGDGLGRRAAGDRGRAGPGGRAARPAAAGGRRRRAQPAGGGALPARFHAGPRGRTVRPGRAGRPRRRAVRRGRDGAGARPPAQGPGDHQPGRPRGVGVLPLPARGGERRPGVRPRGRPRPPAGRPGRDLGAVRARHDPHRHRGGTRRRAMSRMSRQAYASLYGPTAGDRVRLADTDLWVQVDADDTEPGEEMLGGCGKTARDGLLVAGRAPRESALDMVILGVVVMDPLIGVRKTNIGIKEGRIVGIGRAGNPENNDGVELVVDSHTAMINGQGLIATAGIVDSHVHLSSPEVVPAALSAGVTTMVGMGIGGVWDVGANPAHNLHSLIEGWRDAPVNVAFLARGSSSSQELLERAVLAGSGGFKIHEDWGATPRIVDTCLGVAEEADLPVALHTDTLNESGYLADTLSATRGRTVHAYHVEGGGGHPDLLEIVSEPHVLTSSTTPTLPLTPATVAELLPMTMTVHGGHHGVESDVSIAASRVREHAIAAENALHDLGAISIVNSDSMGMGRIAETARRTWQLAHVQAHLAGQTGPDFVGNERVLRYLAKITLNPAIAHGMAADVGSLRPGRLADVVLWRPATFGAQPELVLKSGFVAWGVSGSGSGSTRLTQPRVMKPYFGGLGGAPRRLSTVFVSRACLDDRASAGALPKGVRYTALRDSRGLTRGDMVANTAVPTVRVPTTPDAVLVDGRPVDVHHAADLPLTRLQNLA</sequence>
<dbReference type="GO" id="GO:0009039">
    <property type="term" value="F:urease activity"/>
    <property type="evidence" value="ECO:0007669"/>
    <property type="project" value="UniProtKB-UniRule"/>
</dbReference>
<comment type="PTM">
    <text evidence="7">Carbamylation allows a single lysine to coordinate two nickel ions.</text>
</comment>
<dbReference type="EMBL" id="DS999641">
    <property type="protein sequence ID" value="EFE66291.2"/>
    <property type="molecule type" value="Genomic_DNA"/>
</dbReference>
<dbReference type="GO" id="GO:0043419">
    <property type="term" value="P:urea catabolic process"/>
    <property type="evidence" value="ECO:0007669"/>
    <property type="project" value="UniProtKB-UniRule"/>
</dbReference>
<evidence type="ECO:0000259" key="13">
    <source>
        <dbReference type="PROSITE" id="PS51368"/>
    </source>
</evidence>
<evidence type="ECO:0000256" key="8">
    <source>
        <dbReference type="PIRSR" id="PIRSR611612-51"/>
    </source>
</evidence>
<feature type="compositionally biased region" description="Basic residues" evidence="12">
    <location>
        <begin position="252"/>
        <end position="266"/>
    </location>
</feature>
<dbReference type="Pfam" id="PF01979">
    <property type="entry name" value="Amidohydro_1"/>
    <property type="match status" value="1"/>
</dbReference>
<feature type="binding site" description="via carbamate group" evidence="6 8">
    <location>
        <position position="480"/>
    </location>
    <ligand>
        <name>Ni(2+)</name>
        <dbReference type="ChEBI" id="CHEBI:49786"/>
        <label>1</label>
    </ligand>
</feature>
<feature type="binding site" description="via carbamate group" evidence="6 8">
    <location>
        <position position="480"/>
    </location>
    <ligand>
        <name>Ni(2+)</name>
        <dbReference type="ChEBI" id="CHEBI:49786"/>
        <label>2</label>
    </ligand>
</feature>
<feature type="region of interest" description="Disordered" evidence="12">
    <location>
        <begin position="62"/>
        <end position="268"/>
    </location>
</feature>
<comment type="PTM">
    <text evidence="6">Carboxylation allows a single lysine to coordinate two nickel ions.</text>
</comment>
<evidence type="ECO:0000256" key="9">
    <source>
        <dbReference type="PIRSR" id="PIRSR611612-52"/>
    </source>
</evidence>
<dbReference type="Gene3D" id="2.30.40.10">
    <property type="entry name" value="Urease, subunit C, domain 1"/>
    <property type="match status" value="1"/>
</dbReference>
<comment type="catalytic activity">
    <reaction evidence="5 6">
        <text>urea + 2 H2O + H(+) = hydrogencarbonate + 2 NH4(+)</text>
        <dbReference type="Rhea" id="RHEA:20557"/>
        <dbReference type="ChEBI" id="CHEBI:15377"/>
        <dbReference type="ChEBI" id="CHEBI:15378"/>
        <dbReference type="ChEBI" id="CHEBI:16199"/>
        <dbReference type="ChEBI" id="CHEBI:17544"/>
        <dbReference type="ChEBI" id="CHEBI:28938"/>
        <dbReference type="EC" id="3.5.1.5"/>
    </reaction>
</comment>
<evidence type="ECO:0000313" key="14">
    <source>
        <dbReference type="EMBL" id="EFE66291.2"/>
    </source>
</evidence>
<dbReference type="Proteomes" id="UP000003824">
    <property type="component" value="Unassembled WGS sequence"/>
</dbReference>
<dbReference type="InterPro" id="IPR011612">
    <property type="entry name" value="Urease_alpha_N_dom"/>
</dbReference>
<feature type="modified residue" description="N6-carboxylysine" evidence="6 7">
    <location>
        <position position="480"/>
    </location>
</feature>
<dbReference type="PROSITE" id="PS51368">
    <property type="entry name" value="UREASE_3"/>
    <property type="match status" value="1"/>
</dbReference>
<feature type="binding site" evidence="6 10">
    <location>
        <position position="482"/>
    </location>
    <ligand>
        <name>substrate</name>
    </ligand>
</feature>
<dbReference type="PANTHER" id="PTHR43440">
    <property type="entry name" value="UREASE"/>
    <property type="match status" value="1"/>
</dbReference>
<evidence type="ECO:0000256" key="11">
    <source>
        <dbReference type="RuleBase" id="RU004158"/>
    </source>
</evidence>
<evidence type="ECO:0000256" key="3">
    <source>
        <dbReference type="ARBA" id="ARBA00022723"/>
    </source>
</evidence>
<comment type="pathway">
    <text evidence="1 6">Nitrogen metabolism; urea degradation; CO(2) and NH(3) from urea (urease route): step 1/1.</text>
</comment>
<evidence type="ECO:0000256" key="10">
    <source>
        <dbReference type="PROSITE-ProRule" id="PRU00700"/>
    </source>
</evidence>
<dbReference type="InterPro" id="IPR050112">
    <property type="entry name" value="Urease_alpha_subunit"/>
</dbReference>
<dbReference type="InterPro" id="IPR006680">
    <property type="entry name" value="Amidohydro-rel"/>
</dbReference>
<accession>D5ZP58</accession>
<organism evidence="14 15">
    <name type="scientific">Streptomyces viridosporus (strain ATCC 14672 / DSM 40746 / JCM 4963 / KCTC 9882 / NRRL B-12104 / FH 1290)</name>
    <name type="common">Streptomyces ghanaensis</name>
    <dbReference type="NCBI Taxonomy" id="566461"/>
    <lineage>
        <taxon>Bacteria</taxon>
        <taxon>Bacillati</taxon>
        <taxon>Actinomycetota</taxon>
        <taxon>Actinomycetes</taxon>
        <taxon>Kitasatosporales</taxon>
        <taxon>Streptomycetaceae</taxon>
        <taxon>Streptomyces</taxon>
    </lineage>
</organism>
<proteinExistence type="inferred from homology"/>
<dbReference type="SUPFAM" id="SSF51338">
    <property type="entry name" value="Composite domain of metallo-dependent hydrolases"/>
    <property type="match status" value="1"/>
</dbReference>
<keyword evidence="3 6" id="KW-0479">Metal-binding</keyword>
<dbReference type="GO" id="GO:0005737">
    <property type="term" value="C:cytoplasm"/>
    <property type="evidence" value="ECO:0007669"/>
    <property type="project" value="UniProtKB-SubCell"/>
</dbReference>
<dbReference type="InterPro" id="IPR011059">
    <property type="entry name" value="Metal-dep_hydrolase_composite"/>
</dbReference>